<keyword evidence="2" id="KW-0732">Signal</keyword>
<accession>A0A344KZZ1</accession>
<dbReference type="RefSeq" id="WP_113690622.1">
    <property type="nucleotide sequence ID" value="NZ_CP015163.1"/>
</dbReference>
<evidence type="ECO:0000313" key="4">
    <source>
        <dbReference type="Proteomes" id="UP000250434"/>
    </source>
</evidence>
<dbReference type="Proteomes" id="UP000250434">
    <property type="component" value="Chromosome"/>
</dbReference>
<feature type="chain" id="PRO_5016955301" evidence="2">
    <location>
        <begin position="28"/>
        <end position="133"/>
    </location>
</feature>
<dbReference type="OrthoDB" id="4337596at2"/>
<evidence type="ECO:0000256" key="1">
    <source>
        <dbReference type="SAM" id="MobiDB-lite"/>
    </source>
</evidence>
<sequence>MVLRANSLRLLVLAGLLTLQFLVPALAPGTPPVALGGAGTVGGFSSVAPAAEQPEPEQAVCDSPDPVSPNGLPRTRDRYRAPADLAPQPAARPPSTRAPLAECPHTAVLAAARPPHLGASAADSAAVLQVFRR</sequence>
<name>A0A344KZZ1_9PSEU</name>
<dbReference type="EMBL" id="CP015163">
    <property type="protein sequence ID" value="AXB41365.1"/>
    <property type="molecule type" value="Genomic_DNA"/>
</dbReference>
<feature type="signal peptide" evidence="2">
    <location>
        <begin position="1"/>
        <end position="27"/>
    </location>
</feature>
<reference evidence="3 4" key="1">
    <citation type="submission" date="2016-04" db="EMBL/GenBank/DDBJ databases">
        <title>Complete genome sequence and analysis of deep-sea sediment isolate, Amycolatopsis sp. WP1.</title>
        <authorList>
            <person name="Wang H."/>
            <person name="Chen S."/>
            <person name="Wu Q."/>
        </authorList>
    </citation>
    <scope>NUCLEOTIDE SEQUENCE [LARGE SCALE GENOMIC DNA]</scope>
    <source>
        <strain evidence="3 4">WP1</strain>
    </source>
</reference>
<feature type="compositionally biased region" description="Low complexity" evidence="1">
    <location>
        <begin position="48"/>
        <end position="59"/>
    </location>
</feature>
<evidence type="ECO:0000256" key="2">
    <source>
        <dbReference type="SAM" id="SignalP"/>
    </source>
</evidence>
<protein>
    <submittedName>
        <fullName evidence="3">Uncharacterized protein</fullName>
    </submittedName>
</protein>
<evidence type="ECO:0000313" key="3">
    <source>
        <dbReference type="EMBL" id="AXB41365.1"/>
    </source>
</evidence>
<feature type="region of interest" description="Disordered" evidence="1">
    <location>
        <begin position="44"/>
        <end position="102"/>
    </location>
</feature>
<organism evidence="3 4">
    <name type="scientific">Amycolatopsis albispora</name>
    <dbReference type="NCBI Taxonomy" id="1804986"/>
    <lineage>
        <taxon>Bacteria</taxon>
        <taxon>Bacillati</taxon>
        <taxon>Actinomycetota</taxon>
        <taxon>Actinomycetes</taxon>
        <taxon>Pseudonocardiales</taxon>
        <taxon>Pseudonocardiaceae</taxon>
        <taxon>Amycolatopsis</taxon>
    </lineage>
</organism>
<dbReference type="AlphaFoldDB" id="A0A344KZZ1"/>
<proteinExistence type="predicted"/>
<keyword evidence="4" id="KW-1185">Reference proteome</keyword>
<dbReference type="KEGG" id="aab:A4R43_01540"/>
<gene>
    <name evidence="3" type="ORF">A4R43_01540</name>
</gene>